<accession>A0A916W291</accession>
<dbReference type="Proteomes" id="UP000613512">
    <property type="component" value="Unassembled WGS sequence"/>
</dbReference>
<feature type="chain" id="PRO_5037576041" evidence="1">
    <location>
        <begin position="21"/>
        <end position="135"/>
    </location>
</feature>
<keyword evidence="1" id="KW-0732">Signal</keyword>
<organism evidence="2 3">
    <name type="scientific">Ornithinibacillus halotolerans</name>
    <dbReference type="NCBI Taxonomy" id="1274357"/>
    <lineage>
        <taxon>Bacteria</taxon>
        <taxon>Bacillati</taxon>
        <taxon>Bacillota</taxon>
        <taxon>Bacilli</taxon>
        <taxon>Bacillales</taxon>
        <taxon>Bacillaceae</taxon>
        <taxon>Ornithinibacillus</taxon>
    </lineage>
</organism>
<evidence type="ECO:0000313" key="3">
    <source>
        <dbReference type="Proteomes" id="UP000613512"/>
    </source>
</evidence>
<proteinExistence type="predicted"/>
<dbReference type="AlphaFoldDB" id="A0A916W291"/>
<protein>
    <submittedName>
        <fullName evidence="2">Uncharacterized protein</fullName>
    </submittedName>
</protein>
<feature type="signal peptide" evidence="1">
    <location>
        <begin position="1"/>
        <end position="20"/>
    </location>
</feature>
<name>A0A916W291_9BACI</name>
<evidence type="ECO:0000256" key="1">
    <source>
        <dbReference type="SAM" id="SignalP"/>
    </source>
</evidence>
<dbReference type="EMBL" id="BMEY01000001">
    <property type="protein sequence ID" value="GGA60374.1"/>
    <property type="molecule type" value="Genomic_DNA"/>
</dbReference>
<dbReference type="RefSeq" id="WP_188382673.1">
    <property type="nucleotide sequence ID" value="NZ_BMEY01000001.1"/>
</dbReference>
<sequence length="135" mass="15549">MKRIVVIGILVLFLIGCSSAAETPITDEVVFQGEGKDWVVTYSFNPELYEDKKVNWVELEHKERERSDIDINEINIEFEGRGGTVTGNLGDMKTKWNGNRVSFLIGTVNFETYEEDEFRIVVKESEKKEVITLRK</sequence>
<reference evidence="2" key="2">
    <citation type="submission" date="2020-09" db="EMBL/GenBank/DDBJ databases">
        <authorList>
            <person name="Sun Q."/>
            <person name="Zhou Y."/>
        </authorList>
    </citation>
    <scope>NUCLEOTIDE SEQUENCE</scope>
    <source>
        <strain evidence="2">CGMCC 1.12408</strain>
    </source>
</reference>
<dbReference type="PROSITE" id="PS51257">
    <property type="entry name" value="PROKAR_LIPOPROTEIN"/>
    <property type="match status" value="1"/>
</dbReference>
<gene>
    <name evidence="2" type="ORF">GCM10008025_00490</name>
</gene>
<reference evidence="2" key="1">
    <citation type="journal article" date="2014" name="Int. J. Syst. Evol. Microbiol.">
        <title>Complete genome sequence of Corynebacterium casei LMG S-19264T (=DSM 44701T), isolated from a smear-ripened cheese.</title>
        <authorList>
            <consortium name="US DOE Joint Genome Institute (JGI-PGF)"/>
            <person name="Walter F."/>
            <person name="Albersmeier A."/>
            <person name="Kalinowski J."/>
            <person name="Ruckert C."/>
        </authorList>
    </citation>
    <scope>NUCLEOTIDE SEQUENCE</scope>
    <source>
        <strain evidence="2">CGMCC 1.12408</strain>
    </source>
</reference>
<comment type="caution">
    <text evidence="2">The sequence shown here is derived from an EMBL/GenBank/DDBJ whole genome shotgun (WGS) entry which is preliminary data.</text>
</comment>
<keyword evidence="3" id="KW-1185">Reference proteome</keyword>
<evidence type="ECO:0000313" key="2">
    <source>
        <dbReference type="EMBL" id="GGA60374.1"/>
    </source>
</evidence>